<feature type="binding site" evidence="2">
    <location>
        <position position="123"/>
    </location>
    <ligand>
        <name>substrate</name>
    </ligand>
</feature>
<accession>A0ABX1ZUJ9</accession>
<evidence type="ECO:0000256" key="2">
    <source>
        <dbReference type="HAMAP-Rule" id="MF_00170"/>
    </source>
</evidence>
<dbReference type="SUPFAM" id="SSF100950">
    <property type="entry name" value="NagB/RpiA/CoA transferase-like"/>
    <property type="match status" value="1"/>
</dbReference>
<gene>
    <name evidence="2 3" type="primary">rpiA</name>
    <name evidence="3" type="ORF">GC097_26580</name>
</gene>
<comment type="caution">
    <text evidence="3">The sequence shown here is derived from an EMBL/GenBank/DDBJ whole genome shotgun (WGS) entry which is preliminary data.</text>
</comment>
<feature type="active site" description="Proton acceptor" evidence="2">
    <location>
        <position position="105"/>
    </location>
</feature>
<comment type="catalytic activity">
    <reaction evidence="2">
        <text>aldehydo-D-ribose 5-phosphate = D-ribulose 5-phosphate</text>
        <dbReference type="Rhea" id="RHEA:14657"/>
        <dbReference type="ChEBI" id="CHEBI:58121"/>
        <dbReference type="ChEBI" id="CHEBI:58273"/>
        <dbReference type="EC" id="5.3.1.6"/>
    </reaction>
</comment>
<dbReference type="Gene3D" id="3.40.50.1360">
    <property type="match status" value="1"/>
</dbReference>
<sequence length="227" mass="24486">MPNSNSKRIAAEKAAAYIQDGMTVGLGTGSTAYWAIQEIGKKVHNGLQIKAVATSVQSEKLAIDLGIPLSPFSEIAEIDVTIDGADEVDGMWNLIKGGGGALLREKIIASSSKELIVVVDESKVVDRLGKFHLPVEVVKFGYELTRRKLSALGCEPKLRLVDQKPYMTDNGNYILDCDFKQIAMPSECHDAINSIPGVVDNGLFIGMAAKVIVGYKDGSVKECYNKP</sequence>
<dbReference type="InterPro" id="IPR020672">
    <property type="entry name" value="Ribose5P_isomerase_typA_subgr"/>
</dbReference>
<dbReference type="SUPFAM" id="SSF75445">
    <property type="entry name" value="D-ribose-5-phosphate isomerase (RpiA), lid domain"/>
    <property type="match status" value="1"/>
</dbReference>
<dbReference type="PANTHER" id="PTHR11934:SF0">
    <property type="entry name" value="RIBOSE-5-PHOSPHATE ISOMERASE"/>
    <property type="match status" value="1"/>
</dbReference>
<comment type="pathway">
    <text evidence="2">Carbohydrate degradation; pentose phosphate pathway; D-ribose 5-phosphate from D-ribulose 5-phosphate (non-oxidative stage): step 1/1.</text>
</comment>
<dbReference type="GO" id="GO:0004751">
    <property type="term" value="F:ribose-5-phosphate isomerase activity"/>
    <property type="evidence" value="ECO:0007669"/>
    <property type="project" value="UniProtKB-EC"/>
</dbReference>
<feature type="binding site" evidence="2">
    <location>
        <begin position="83"/>
        <end position="86"/>
    </location>
    <ligand>
        <name>substrate</name>
    </ligand>
</feature>
<dbReference type="Proteomes" id="UP000618579">
    <property type="component" value="Unassembled WGS sequence"/>
</dbReference>
<dbReference type="PANTHER" id="PTHR11934">
    <property type="entry name" value="RIBOSE-5-PHOSPHATE ISOMERASE"/>
    <property type="match status" value="1"/>
</dbReference>
<organism evidence="3 4">
    <name type="scientific">Paenibacillus planticolens</name>
    <dbReference type="NCBI Taxonomy" id="2654976"/>
    <lineage>
        <taxon>Bacteria</taxon>
        <taxon>Bacillati</taxon>
        <taxon>Bacillota</taxon>
        <taxon>Bacilli</taxon>
        <taxon>Bacillales</taxon>
        <taxon>Paenibacillaceae</taxon>
        <taxon>Paenibacillus</taxon>
    </lineage>
</organism>
<dbReference type="EMBL" id="WHNZ01000061">
    <property type="protein sequence ID" value="NOV03576.1"/>
    <property type="molecule type" value="Genomic_DNA"/>
</dbReference>
<reference evidence="3 4" key="1">
    <citation type="submission" date="2019-10" db="EMBL/GenBank/DDBJ databases">
        <title>Description of Paenibacillus pedi sp. nov.</title>
        <authorList>
            <person name="Carlier A."/>
            <person name="Qi S."/>
        </authorList>
    </citation>
    <scope>NUCLEOTIDE SEQUENCE [LARGE SCALE GENOMIC DNA]</scope>
    <source>
        <strain evidence="3 4">LMG 31457</strain>
    </source>
</reference>
<comment type="subunit">
    <text evidence="2">Homodimer.</text>
</comment>
<evidence type="ECO:0000256" key="1">
    <source>
        <dbReference type="ARBA" id="ARBA00023235"/>
    </source>
</evidence>
<proteinExistence type="inferred from homology"/>
<evidence type="ECO:0000313" key="4">
    <source>
        <dbReference type="Proteomes" id="UP000618579"/>
    </source>
</evidence>
<dbReference type="EC" id="5.3.1.6" evidence="2"/>
<protein>
    <recommendedName>
        <fullName evidence="2">Ribose-5-phosphate isomerase A</fullName>
        <ecNumber evidence="2">5.3.1.6</ecNumber>
    </recommendedName>
    <alternativeName>
        <fullName evidence="2">Phosphoriboisomerase A</fullName>
        <shortName evidence="2">PRI</shortName>
    </alternativeName>
</protein>
<dbReference type="NCBIfam" id="TIGR00021">
    <property type="entry name" value="rpiA"/>
    <property type="match status" value="1"/>
</dbReference>
<feature type="binding site" evidence="2">
    <location>
        <begin position="96"/>
        <end position="99"/>
    </location>
    <ligand>
        <name>substrate</name>
    </ligand>
</feature>
<keyword evidence="4" id="KW-1185">Reference proteome</keyword>
<comment type="function">
    <text evidence="2">Catalyzes the reversible conversion of ribose-5-phosphate to ribulose 5-phosphate.</text>
</comment>
<dbReference type="HAMAP" id="MF_00170">
    <property type="entry name" value="Rib_5P_isom_A"/>
    <property type="match status" value="1"/>
</dbReference>
<dbReference type="InterPro" id="IPR004788">
    <property type="entry name" value="Ribose5P_isomerase_type_A"/>
</dbReference>
<dbReference type="Pfam" id="PF06026">
    <property type="entry name" value="Rib_5-P_isom_A"/>
    <property type="match status" value="1"/>
</dbReference>
<dbReference type="CDD" id="cd01398">
    <property type="entry name" value="RPI_A"/>
    <property type="match status" value="1"/>
</dbReference>
<keyword evidence="1 2" id="KW-0413">Isomerase</keyword>
<name>A0ABX1ZUJ9_9BACL</name>
<dbReference type="NCBIfam" id="NF001924">
    <property type="entry name" value="PRK00702.1"/>
    <property type="match status" value="1"/>
</dbReference>
<comment type="similarity">
    <text evidence="2">Belongs to the ribose 5-phosphate isomerase family.</text>
</comment>
<dbReference type="Gene3D" id="3.30.70.260">
    <property type="match status" value="1"/>
</dbReference>
<dbReference type="InterPro" id="IPR037171">
    <property type="entry name" value="NagB/RpiA_transferase-like"/>
</dbReference>
<feature type="binding site" evidence="2">
    <location>
        <begin position="28"/>
        <end position="31"/>
    </location>
    <ligand>
        <name>substrate</name>
    </ligand>
</feature>
<evidence type="ECO:0000313" key="3">
    <source>
        <dbReference type="EMBL" id="NOV03576.1"/>
    </source>
</evidence>